<dbReference type="PIRSF" id="PIRSF006621">
    <property type="entry name" value="Dus"/>
    <property type="match status" value="1"/>
</dbReference>
<dbReference type="GO" id="GO:0050660">
    <property type="term" value="F:flavin adenine dinucleotide binding"/>
    <property type="evidence" value="ECO:0007669"/>
    <property type="project" value="InterPro"/>
</dbReference>
<sequence>MDGDTLTLPPHRMMEQFADINVAAPMVRYSKLPFRHLVSLYQCHIIHTPMILATEFSRSANARMTDFSTSSQERGTFLLEDKKISNLCLLDEAPSELNLYNRRKRVRGSLVAQFAANDSRSFADALELIRPHVDGADLNCGCPQKWAYEEQIGSWLLRHPEIISDIIRSAKNRVETSFPISIKIRIDEDPKVTEQLIQTAIHAGVSHITVHGRTRNQASSHPVSLPSIAFAVSAARQEVPIIANGDAWDITEVNAIRDKTHADAVMSARGLLANPALFSGFQITPKEAIQKFLHLSTDYGMLLPLFHRHLSYMLEAQLTRHERVYLNSLASYAGIIDFLETKYPDICLPI</sequence>
<organism evidence="9 10">
    <name type="scientific">Pyrrhoderma noxium</name>
    <dbReference type="NCBI Taxonomy" id="2282107"/>
    <lineage>
        <taxon>Eukaryota</taxon>
        <taxon>Fungi</taxon>
        <taxon>Dikarya</taxon>
        <taxon>Basidiomycota</taxon>
        <taxon>Agaricomycotina</taxon>
        <taxon>Agaricomycetes</taxon>
        <taxon>Hymenochaetales</taxon>
        <taxon>Hymenochaetaceae</taxon>
        <taxon>Pyrrhoderma</taxon>
    </lineage>
</organism>
<keyword evidence="1 5" id="KW-0285">Flavoprotein</keyword>
<keyword evidence="2 5" id="KW-0288">FMN</keyword>
<protein>
    <recommendedName>
        <fullName evidence="5">tRNA-dihydrouridine synthase</fullName>
        <ecNumber evidence="5">1.3.1.-</ecNumber>
    </recommendedName>
</protein>
<dbReference type="GO" id="GO:0017150">
    <property type="term" value="F:tRNA dihydrouridine synthase activity"/>
    <property type="evidence" value="ECO:0007669"/>
    <property type="project" value="InterPro"/>
</dbReference>
<comment type="function">
    <text evidence="5">Catalyzes the synthesis of dihydrouridine, a modified base found in the D-loop of most tRNAs.</text>
</comment>
<dbReference type="Gene3D" id="3.20.20.70">
    <property type="entry name" value="Aldolase class I"/>
    <property type="match status" value="1"/>
</dbReference>
<comment type="caution">
    <text evidence="9">The sequence shown here is derived from an EMBL/GenBank/DDBJ whole genome shotgun (WGS) entry which is preliminary data.</text>
</comment>
<dbReference type="AlphaFoldDB" id="A0A286U819"/>
<keyword evidence="4 5" id="KW-0560">Oxidoreductase</keyword>
<dbReference type="EC" id="1.3.1.-" evidence="5"/>
<feature type="binding site" evidence="7">
    <location>
        <position position="113"/>
    </location>
    <ligand>
        <name>FMN</name>
        <dbReference type="ChEBI" id="CHEBI:58210"/>
    </ligand>
</feature>
<dbReference type="PANTHER" id="PTHR11082:SF31">
    <property type="entry name" value="TRNA-DIHYDROURIDINE(20A_20B) SYNTHASE [NAD(P)+]-LIKE"/>
    <property type="match status" value="1"/>
</dbReference>
<dbReference type="Pfam" id="PF01207">
    <property type="entry name" value="Dus"/>
    <property type="match status" value="1"/>
</dbReference>
<feature type="domain" description="DUS-like FMN-binding" evidence="8">
    <location>
        <begin position="23"/>
        <end position="316"/>
    </location>
</feature>
<keyword evidence="3 5" id="KW-0819">tRNA processing</keyword>
<gene>
    <name evidence="9" type="ORF">PNOK_0857900</name>
</gene>
<evidence type="ECO:0000256" key="1">
    <source>
        <dbReference type="ARBA" id="ARBA00022630"/>
    </source>
</evidence>
<dbReference type="STRING" id="2282107.A0A286U819"/>
<dbReference type="InterPro" id="IPR035587">
    <property type="entry name" value="DUS-like_FMN-bd"/>
</dbReference>
<dbReference type="InParanoid" id="A0A286U819"/>
<dbReference type="SUPFAM" id="SSF51395">
    <property type="entry name" value="FMN-linked oxidoreductases"/>
    <property type="match status" value="1"/>
</dbReference>
<keyword evidence="10" id="KW-1185">Reference proteome</keyword>
<dbReference type="InterPro" id="IPR001269">
    <property type="entry name" value="DUS_fam"/>
</dbReference>
<evidence type="ECO:0000313" key="9">
    <source>
        <dbReference type="EMBL" id="PAV15721.1"/>
    </source>
</evidence>
<reference evidence="9 10" key="1">
    <citation type="journal article" date="2017" name="Mol. Ecol.">
        <title>Comparative and population genomic landscape of Phellinus noxius: A hypervariable fungus causing root rot in trees.</title>
        <authorList>
            <person name="Chung C.L."/>
            <person name="Lee T.J."/>
            <person name="Akiba M."/>
            <person name="Lee H.H."/>
            <person name="Kuo T.H."/>
            <person name="Liu D."/>
            <person name="Ke H.M."/>
            <person name="Yokoi T."/>
            <person name="Roa M.B."/>
            <person name="Lu M.J."/>
            <person name="Chang Y.Y."/>
            <person name="Ann P.J."/>
            <person name="Tsai J.N."/>
            <person name="Chen C.Y."/>
            <person name="Tzean S.S."/>
            <person name="Ota Y."/>
            <person name="Hattori T."/>
            <person name="Sahashi N."/>
            <person name="Liou R.F."/>
            <person name="Kikuchi T."/>
            <person name="Tsai I.J."/>
        </authorList>
    </citation>
    <scope>NUCLEOTIDE SEQUENCE [LARGE SCALE GENOMIC DNA]</scope>
    <source>
        <strain evidence="9 10">FFPRI411160</strain>
    </source>
</reference>
<feature type="binding site" evidence="7">
    <location>
        <begin position="268"/>
        <end position="269"/>
    </location>
    <ligand>
        <name>FMN</name>
        <dbReference type="ChEBI" id="CHEBI:58210"/>
    </ligand>
</feature>
<dbReference type="EMBL" id="NBII01000009">
    <property type="protein sequence ID" value="PAV15721.1"/>
    <property type="molecule type" value="Genomic_DNA"/>
</dbReference>
<comment type="cofactor">
    <cofactor evidence="5 7">
        <name>FMN</name>
        <dbReference type="ChEBI" id="CHEBI:58210"/>
    </cofactor>
</comment>
<dbReference type="Proteomes" id="UP000217199">
    <property type="component" value="Unassembled WGS sequence"/>
</dbReference>
<evidence type="ECO:0000256" key="6">
    <source>
        <dbReference type="PIRSR" id="PIRSR006621-1"/>
    </source>
</evidence>
<proteinExistence type="inferred from homology"/>
<evidence type="ECO:0000256" key="3">
    <source>
        <dbReference type="ARBA" id="ARBA00022694"/>
    </source>
</evidence>
<dbReference type="FunCoup" id="A0A286U819">
    <property type="interactions" value="91"/>
</dbReference>
<dbReference type="InterPro" id="IPR013785">
    <property type="entry name" value="Aldolase_TIM"/>
</dbReference>
<keyword evidence="7" id="KW-0547">Nucleotide-binding</keyword>
<evidence type="ECO:0000259" key="8">
    <source>
        <dbReference type="Pfam" id="PF01207"/>
    </source>
</evidence>
<accession>A0A286U819</accession>
<evidence type="ECO:0000256" key="2">
    <source>
        <dbReference type="ARBA" id="ARBA00022643"/>
    </source>
</evidence>
<dbReference type="PANTHER" id="PTHR11082">
    <property type="entry name" value="TRNA-DIHYDROURIDINE SYNTHASE"/>
    <property type="match status" value="1"/>
</dbReference>
<comment type="similarity">
    <text evidence="5">Belongs to the dus family.</text>
</comment>
<evidence type="ECO:0000313" key="10">
    <source>
        <dbReference type="Proteomes" id="UP000217199"/>
    </source>
</evidence>
<feature type="binding site" evidence="7">
    <location>
        <begin position="25"/>
        <end position="27"/>
    </location>
    <ligand>
        <name>FMN</name>
        <dbReference type="ChEBI" id="CHEBI:58210"/>
    </ligand>
</feature>
<evidence type="ECO:0000256" key="4">
    <source>
        <dbReference type="ARBA" id="ARBA00023002"/>
    </source>
</evidence>
<dbReference type="CDD" id="cd02801">
    <property type="entry name" value="DUS_like_FMN"/>
    <property type="match status" value="1"/>
</dbReference>
<evidence type="ECO:0000256" key="5">
    <source>
        <dbReference type="PIRNR" id="PIRNR006621"/>
    </source>
</evidence>
<name>A0A286U819_9AGAM</name>
<dbReference type="OrthoDB" id="9977870at2759"/>
<feature type="active site" description="Proton donor" evidence="6">
    <location>
        <position position="142"/>
    </location>
</feature>
<feature type="binding site" evidence="7">
    <location>
        <position position="211"/>
    </location>
    <ligand>
        <name>FMN</name>
        <dbReference type="ChEBI" id="CHEBI:58210"/>
    </ligand>
</feature>
<evidence type="ECO:0000256" key="7">
    <source>
        <dbReference type="PIRSR" id="PIRSR006621-2"/>
    </source>
</evidence>